<proteinExistence type="predicted"/>
<reference evidence="2 3" key="1">
    <citation type="submission" date="2016-10" db="EMBL/GenBank/DDBJ databases">
        <authorList>
            <person name="de Groot N.N."/>
        </authorList>
    </citation>
    <scope>NUCLEOTIDE SEQUENCE [LARGE SCALE GENOMIC DNA]</scope>
    <source>
        <strain evidence="2 3">CGMCC 4.3491</strain>
    </source>
</reference>
<dbReference type="SUPFAM" id="SSF52980">
    <property type="entry name" value="Restriction endonuclease-like"/>
    <property type="match status" value="1"/>
</dbReference>
<evidence type="ECO:0000259" key="1">
    <source>
        <dbReference type="Pfam" id="PF04480"/>
    </source>
</evidence>
<dbReference type="Proteomes" id="UP000198891">
    <property type="component" value="Unassembled WGS sequence"/>
</dbReference>
<gene>
    <name evidence="2" type="ORF">SAMN05216554_3624</name>
</gene>
<organism evidence="2 3">
    <name type="scientific">Herbiconiux ginsengi</name>
    <dbReference type="NCBI Taxonomy" id="381665"/>
    <lineage>
        <taxon>Bacteria</taxon>
        <taxon>Bacillati</taxon>
        <taxon>Actinomycetota</taxon>
        <taxon>Actinomycetes</taxon>
        <taxon>Micrococcales</taxon>
        <taxon>Microbacteriaceae</taxon>
        <taxon>Herbiconiux</taxon>
    </lineage>
</organism>
<dbReference type="STRING" id="381665.SAMN05216554_3624"/>
<feature type="domain" description="DUF559" evidence="1">
    <location>
        <begin position="132"/>
        <end position="183"/>
    </location>
</feature>
<dbReference type="Gene3D" id="3.40.960.10">
    <property type="entry name" value="VSR Endonuclease"/>
    <property type="match status" value="1"/>
</dbReference>
<sequence>MPPGGAFSHITAALLHGIPVPERFEHDAALHVVVPGTRRAVGARGVRGHEMQLPPKDVVHRQGLPITSVERTRCDLGAMLDRTGLLAAGDRILFHDDPLAARESLTDAVDRYRGRRGIRALRTRRRADRPADLAYPAWKVAIEYEGDHHRTDQRQWRRDIARARALQALGWTVIRVTLADLVAPAEALAAIRHHLTTPLTRTFSQNDRRP</sequence>
<evidence type="ECO:0000313" key="2">
    <source>
        <dbReference type="EMBL" id="SDZ40610.1"/>
    </source>
</evidence>
<dbReference type="AlphaFoldDB" id="A0A1H3SSA6"/>
<dbReference type="Pfam" id="PF04480">
    <property type="entry name" value="DUF559"/>
    <property type="match status" value="1"/>
</dbReference>
<dbReference type="InterPro" id="IPR007569">
    <property type="entry name" value="DUF559"/>
</dbReference>
<dbReference type="EMBL" id="FNPZ01000004">
    <property type="protein sequence ID" value="SDZ40610.1"/>
    <property type="molecule type" value="Genomic_DNA"/>
</dbReference>
<protein>
    <recommendedName>
        <fullName evidence="1">DUF559 domain-containing protein</fullName>
    </recommendedName>
</protein>
<name>A0A1H3SSA6_9MICO</name>
<keyword evidence="3" id="KW-1185">Reference proteome</keyword>
<dbReference type="InterPro" id="IPR011335">
    <property type="entry name" value="Restrct_endonuc-II-like"/>
</dbReference>
<accession>A0A1H3SSA6</accession>
<evidence type="ECO:0000313" key="3">
    <source>
        <dbReference type="Proteomes" id="UP000198891"/>
    </source>
</evidence>